<feature type="domain" description="Large ribosomal subunit protein uL24 C-terminal" evidence="6">
    <location>
        <begin position="38"/>
        <end position="100"/>
    </location>
</feature>
<dbReference type="InterPro" id="IPR041988">
    <property type="entry name" value="Ribosomal_uL24_KOW"/>
</dbReference>
<dbReference type="GO" id="GO:0005840">
    <property type="term" value="C:ribosome"/>
    <property type="evidence" value="ECO:0007669"/>
    <property type="project" value="UniProtKB-KW"/>
</dbReference>
<dbReference type="CDD" id="cd06089">
    <property type="entry name" value="KOW_RPL26"/>
    <property type="match status" value="1"/>
</dbReference>
<dbReference type="InterPro" id="IPR057264">
    <property type="entry name" value="Ribosomal_uL24_C"/>
</dbReference>
<keyword evidence="3 5" id="KW-0687">Ribonucleoprotein</keyword>
<dbReference type="InterPro" id="IPR014722">
    <property type="entry name" value="Rib_uL2_dom2"/>
</dbReference>
<evidence type="ECO:0000313" key="7">
    <source>
        <dbReference type="EMBL" id="AKQ02478.1"/>
    </source>
</evidence>
<comment type="function">
    <text evidence="5">One of two assembly initiator proteins, it binds directly to the 5'-end of the 23S rRNA, where it nucleates assembly of the 50S subunit.</text>
</comment>
<dbReference type="GO" id="GO:0019843">
    <property type="term" value="F:rRNA binding"/>
    <property type="evidence" value="ECO:0007669"/>
    <property type="project" value="UniProtKB-UniRule"/>
</dbReference>
<evidence type="ECO:0000256" key="5">
    <source>
        <dbReference type="HAMAP-Rule" id="MF_01326"/>
    </source>
</evidence>
<dbReference type="AlphaFoldDB" id="A0A0H4T483"/>
<evidence type="ECO:0000256" key="1">
    <source>
        <dbReference type="ARBA" id="ARBA00010618"/>
    </source>
</evidence>
<dbReference type="GO" id="GO:1990904">
    <property type="term" value="C:ribonucleoprotein complex"/>
    <property type="evidence" value="ECO:0007669"/>
    <property type="project" value="UniProtKB-KW"/>
</dbReference>
<dbReference type="SUPFAM" id="SSF50104">
    <property type="entry name" value="Translation proteins SH3-like domain"/>
    <property type="match status" value="1"/>
</dbReference>
<organism evidence="7">
    <name type="scientific">uncultured Parcubacteria bacterium Rifle_16ft_4_minimus_37647</name>
    <dbReference type="NCBI Taxonomy" id="1665140"/>
    <lineage>
        <taxon>Bacteria</taxon>
        <taxon>Candidatus Parcubacteria</taxon>
        <taxon>environmental samples</taxon>
    </lineage>
</organism>
<accession>A0A0H4T483</accession>
<sequence length="101" mass="11312">MDIRKGDKVFITKGKDKGKSNKVIRVVPKDGTVVIEGLNMRKKTIRPKKQGEKGQVVEVPWSMKIDNVMLVCSSCGKPSRIGHKIEGDKKVRYCKRCKAAV</sequence>
<comment type="subunit">
    <text evidence="5">Part of the 50S ribosomal subunit.</text>
</comment>
<reference evidence="7" key="1">
    <citation type="journal article" date="2015" name="ISME J.">
        <title>Aquifer environment selects for microbial species cohorts in sediment and groundwater.</title>
        <authorList>
            <person name="Hug L.A."/>
            <person name="Thomas B.C."/>
            <person name="Brown C.T."/>
            <person name="Frischkorn K.R."/>
            <person name="Williams K.H."/>
            <person name="Tringe S.G."/>
            <person name="Banfield J.F."/>
        </authorList>
    </citation>
    <scope>NUCLEOTIDE SEQUENCE</scope>
</reference>
<dbReference type="EMBL" id="KT007000">
    <property type="protein sequence ID" value="AKQ02478.1"/>
    <property type="molecule type" value="Genomic_DNA"/>
</dbReference>
<dbReference type="GO" id="GO:0006412">
    <property type="term" value="P:translation"/>
    <property type="evidence" value="ECO:0007669"/>
    <property type="project" value="UniProtKB-UniRule"/>
</dbReference>
<gene>
    <name evidence="5" type="primary">rplX</name>
</gene>
<keyword evidence="5" id="KW-0694">RNA-binding</keyword>
<dbReference type="Gene3D" id="2.30.30.30">
    <property type="match status" value="1"/>
</dbReference>
<name>A0A0H4T483_9BACT</name>
<dbReference type="PANTHER" id="PTHR12903">
    <property type="entry name" value="MITOCHONDRIAL RIBOSOMAL PROTEIN L24"/>
    <property type="match status" value="1"/>
</dbReference>
<keyword evidence="2 5" id="KW-0689">Ribosomal protein</keyword>
<comment type="similarity">
    <text evidence="1 5">Belongs to the universal ribosomal protein uL24 family.</text>
</comment>
<dbReference type="InterPro" id="IPR008991">
    <property type="entry name" value="Translation_prot_SH3-like_sf"/>
</dbReference>
<evidence type="ECO:0000256" key="2">
    <source>
        <dbReference type="ARBA" id="ARBA00022980"/>
    </source>
</evidence>
<dbReference type="Pfam" id="PF17136">
    <property type="entry name" value="ribosomal_L24"/>
    <property type="match status" value="1"/>
</dbReference>
<evidence type="ECO:0000256" key="4">
    <source>
        <dbReference type="ARBA" id="ARBA00035206"/>
    </source>
</evidence>
<comment type="function">
    <text evidence="5">One of the proteins that surrounds the polypeptide exit tunnel on the outside of the subunit.</text>
</comment>
<dbReference type="InterPro" id="IPR003256">
    <property type="entry name" value="Ribosomal_uL24"/>
</dbReference>
<dbReference type="NCBIfam" id="TIGR01079">
    <property type="entry name" value="rplX_bact"/>
    <property type="match status" value="1"/>
</dbReference>
<keyword evidence="5" id="KW-0699">rRNA-binding</keyword>
<evidence type="ECO:0000256" key="3">
    <source>
        <dbReference type="ARBA" id="ARBA00023274"/>
    </source>
</evidence>
<proteinExistence type="inferred from homology"/>
<protein>
    <recommendedName>
        <fullName evidence="4 5">Large ribosomal subunit protein uL24</fullName>
    </recommendedName>
</protein>
<dbReference type="GO" id="GO:0003735">
    <property type="term" value="F:structural constituent of ribosome"/>
    <property type="evidence" value="ECO:0007669"/>
    <property type="project" value="InterPro"/>
</dbReference>
<dbReference type="HAMAP" id="MF_01326_B">
    <property type="entry name" value="Ribosomal_uL24_B"/>
    <property type="match status" value="1"/>
</dbReference>
<evidence type="ECO:0000259" key="6">
    <source>
        <dbReference type="Pfam" id="PF17136"/>
    </source>
</evidence>